<organism evidence="1 2">
    <name type="scientific">Streptomyces achromogenes</name>
    <dbReference type="NCBI Taxonomy" id="67255"/>
    <lineage>
        <taxon>Bacteria</taxon>
        <taxon>Bacillati</taxon>
        <taxon>Actinomycetota</taxon>
        <taxon>Actinomycetes</taxon>
        <taxon>Kitasatosporales</taxon>
        <taxon>Streptomycetaceae</taxon>
        <taxon>Streptomyces</taxon>
    </lineage>
</organism>
<gene>
    <name evidence="1" type="ORF">QFZ56_000882</name>
</gene>
<keyword evidence="2" id="KW-1185">Reference proteome</keyword>
<dbReference type="Proteomes" id="UP001243364">
    <property type="component" value="Unassembled WGS sequence"/>
</dbReference>
<name>A0ABU0PU50_STRAH</name>
<proteinExistence type="predicted"/>
<accession>A0ABU0PU50</accession>
<sequence length="49" mass="5179">MAAGVGVDRLERGLVGAVIGDQWGEQAQRDDDQQDAGADDCLRVPQQPA</sequence>
<evidence type="ECO:0000313" key="2">
    <source>
        <dbReference type="Proteomes" id="UP001243364"/>
    </source>
</evidence>
<reference evidence="1 2" key="1">
    <citation type="submission" date="2023-07" db="EMBL/GenBank/DDBJ databases">
        <title>Comparative genomics of wheat-associated soil bacteria to identify genetic determinants of phenazine resistance.</title>
        <authorList>
            <person name="Mouncey N."/>
        </authorList>
    </citation>
    <scope>NUCLEOTIDE SEQUENCE [LARGE SCALE GENOMIC DNA]</scope>
    <source>
        <strain evidence="1 2">W4I19-2</strain>
    </source>
</reference>
<evidence type="ECO:0000313" key="1">
    <source>
        <dbReference type="EMBL" id="MDQ0681919.1"/>
    </source>
</evidence>
<comment type="caution">
    <text evidence="1">The sequence shown here is derived from an EMBL/GenBank/DDBJ whole genome shotgun (WGS) entry which is preliminary data.</text>
</comment>
<dbReference type="EMBL" id="JAUSYA010000001">
    <property type="protein sequence ID" value="MDQ0681919.1"/>
    <property type="molecule type" value="Genomic_DNA"/>
</dbReference>
<protein>
    <submittedName>
        <fullName evidence="1">Uncharacterized protein</fullName>
    </submittedName>
</protein>